<protein>
    <submittedName>
        <fullName evidence="13">PDF2.5</fullName>
    </submittedName>
</protein>
<evidence type="ECO:0000256" key="9">
    <source>
        <dbReference type="ARBA" id="ARBA00056948"/>
    </source>
</evidence>
<name>A0A178UD76_ARATH</name>
<evidence type="ECO:0000313" key="17">
    <source>
        <dbReference type="Proteomes" id="UP000434276"/>
    </source>
</evidence>
<keyword evidence="5" id="KW-0295">Fungicide</keyword>
<reference evidence="14 16" key="3">
    <citation type="submission" date="2019-11" db="EMBL/GenBank/DDBJ databases">
        <authorList>
            <person name="Jiao W.-B."/>
            <person name="Schneeberger K."/>
        </authorList>
    </citation>
    <scope>NUCLEOTIDE SEQUENCE [LARGE SCALE GENOMIC DNA]</scope>
    <source>
        <strain evidence="16">cv. An-1</strain>
        <strain evidence="17">cv. C24</strain>
    </source>
</reference>
<dbReference type="ExpressionAtlas" id="A0A178UD76">
    <property type="expression patterns" value="baseline and differential"/>
</dbReference>
<keyword evidence="7" id="KW-0611">Plant defense</keyword>
<dbReference type="SUPFAM" id="SSF57095">
    <property type="entry name" value="Scorpion toxin-like"/>
    <property type="match status" value="1"/>
</dbReference>
<feature type="chain" id="PRO_5038293402" evidence="10">
    <location>
        <begin position="27"/>
        <end position="73"/>
    </location>
</feature>
<proteinExistence type="inferred from homology"/>
<dbReference type="InterPro" id="IPR003614">
    <property type="entry name" value="Knottins"/>
</dbReference>
<evidence type="ECO:0000256" key="8">
    <source>
        <dbReference type="ARBA" id="ARBA00023157"/>
    </source>
</evidence>
<accession>A0A178UD76</accession>
<organism evidence="13 15">
    <name type="scientific">Arabidopsis thaliana</name>
    <name type="common">Mouse-ear cress</name>
    <dbReference type="NCBI Taxonomy" id="3702"/>
    <lineage>
        <taxon>Eukaryota</taxon>
        <taxon>Viridiplantae</taxon>
        <taxon>Streptophyta</taxon>
        <taxon>Embryophyta</taxon>
        <taxon>Tracheophyta</taxon>
        <taxon>Spermatophyta</taxon>
        <taxon>Magnoliopsida</taxon>
        <taxon>eudicotyledons</taxon>
        <taxon>Gunneridae</taxon>
        <taxon>Pentapetalae</taxon>
        <taxon>rosids</taxon>
        <taxon>malvids</taxon>
        <taxon>Brassicales</taxon>
        <taxon>Brassicaceae</taxon>
        <taxon>Camelineae</taxon>
        <taxon>Arabidopsis</taxon>
    </lineage>
</organism>
<comment type="subcellular location">
    <subcellularLocation>
        <location evidence="1">Secreted</location>
    </subcellularLocation>
</comment>
<dbReference type="Proteomes" id="UP000426265">
    <property type="component" value="Unassembled WGS sequence"/>
</dbReference>
<evidence type="ECO:0000256" key="3">
    <source>
        <dbReference type="ARBA" id="ARBA00022525"/>
    </source>
</evidence>
<keyword evidence="8" id="KW-1015">Disulfide bond</keyword>
<dbReference type="InterPro" id="IPR008176">
    <property type="entry name" value="Defensin_plant"/>
</dbReference>
<dbReference type="CDD" id="cd00107">
    <property type="entry name" value="Knot1"/>
    <property type="match status" value="1"/>
</dbReference>
<dbReference type="Gene3D" id="3.30.30.10">
    <property type="entry name" value="Knottin, scorpion toxin-like"/>
    <property type="match status" value="1"/>
</dbReference>
<evidence type="ECO:0000256" key="2">
    <source>
        <dbReference type="ARBA" id="ARBA00006722"/>
    </source>
</evidence>
<dbReference type="GO" id="GO:0050832">
    <property type="term" value="P:defense response to fungus"/>
    <property type="evidence" value="ECO:0007669"/>
    <property type="project" value="UniProtKB-KW"/>
</dbReference>
<dbReference type="EMBL" id="CACRSJ010000110">
    <property type="protein sequence ID" value="VYS71303.1"/>
    <property type="molecule type" value="Genomic_DNA"/>
</dbReference>
<dbReference type="FunFam" id="3.30.30.10:FF:000004">
    <property type="entry name" value="Defensin-like protein CAL1"/>
    <property type="match status" value="1"/>
</dbReference>
<dbReference type="GO" id="GO:0005576">
    <property type="term" value="C:extracellular region"/>
    <property type="evidence" value="ECO:0007669"/>
    <property type="project" value="UniProtKB-SubCell"/>
</dbReference>
<dbReference type="PRINTS" id="PR00288">
    <property type="entry name" value="PUROTHIONIN"/>
</dbReference>
<feature type="domain" description="Knottins-like" evidence="11">
    <location>
        <begin position="28"/>
        <end position="73"/>
    </location>
</feature>
<evidence type="ECO:0000313" key="16">
    <source>
        <dbReference type="Proteomes" id="UP000426265"/>
    </source>
</evidence>
<accession>A0A5S9YGY9</accession>
<dbReference type="Pfam" id="PF00304">
    <property type="entry name" value="Gamma-thionin"/>
    <property type="match status" value="1"/>
</dbReference>
<evidence type="ECO:0000256" key="7">
    <source>
        <dbReference type="ARBA" id="ARBA00022821"/>
    </source>
</evidence>
<keyword evidence="4" id="KW-0929">Antimicrobial</keyword>
<dbReference type="EMBL" id="CACSHJ010000096">
    <property type="protein sequence ID" value="CAA0411782.1"/>
    <property type="molecule type" value="Genomic_DNA"/>
</dbReference>
<evidence type="ECO:0000256" key="5">
    <source>
        <dbReference type="ARBA" id="ARBA00022577"/>
    </source>
</evidence>
<evidence type="ECO:0000313" key="13">
    <source>
        <dbReference type="EMBL" id="OAO90641.1"/>
    </source>
</evidence>
<reference evidence="13" key="2">
    <citation type="submission" date="2016-03" db="EMBL/GenBank/DDBJ databases">
        <title>Full-length assembly of Arabidopsis thaliana Ler reveals the complement of translocations and inversions.</title>
        <authorList>
            <person name="Zapata L."/>
            <person name="Schneeberger K."/>
            <person name="Ossowski S."/>
        </authorList>
    </citation>
    <scope>NUCLEOTIDE SEQUENCE [LARGE SCALE GENOMIC DNA]</scope>
    <source>
        <tissue evidence="13">Leaf</tissue>
    </source>
</reference>
<dbReference type="AlphaFoldDB" id="A0A178UD76"/>
<keyword evidence="6 10" id="KW-0732">Signal</keyword>
<dbReference type="EMBL" id="LUHQ01000005">
    <property type="protein sequence ID" value="OAO90641.1"/>
    <property type="molecule type" value="Genomic_DNA"/>
</dbReference>
<dbReference type="Proteomes" id="UP000078284">
    <property type="component" value="Chromosome 5"/>
</dbReference>
<evidence type="ECO:0000256" key="1">
    <source>
        <dbReference type="ARBA" id="ARBA00004613"/>
    </source>
</evidence>
<evidence type="ECO:0000259" key="11">
    <source>
        <dbReference type="SMART" id="SM00505"/>
    </source>
</evidence>
<comment type="similarity">
    <text evidence="2">Belongs to the DEFL family.</text>
</comment>
<evidence type="ECO:0000313" key="12">
    <source>
        <dbReference type="EMBL" id="CAA0411782.1"/>
    </source>
</evidence>
<dbReference type="Proteomes" id="UP000434276">
    <property type="component" value="Unassembled WGS sequence"/>
</dbReference>
<dbReference type="KEGG" id="ath:AT5G63660"/>
<gene>
    <name evidence="13" type="ordered locus">AXX17_At5g63230</name>
    <name evidence="14" type="ORF">AN1_LOCUS26681</name>
    <name evidence="12" type="ORF">C24_LOCUS26502</name>
</gene>
<evidence type="ECO:0000256" key="6">
    <source>
        <dbReference type="ARBA" id="ARBA00022729"/>
    </source>
</evidence>
<comment type="function">
    <text evidence="9">Confers broad-spectrum resistance to pathogens.</text>
</comment>
<keyword evidence="3" id="KW-0964">Secreted</keyword>
<dbReference type="SMR" id="A0A178UD76"/>
<reference evidence="15" key="1">
    <citation type="journal article" date="2016" name="Proc. Natl. Acad. Sci. U.S.A.">
        <title>Chromosome-level assembly of Arabidopsis thaliana Ler reveals the extent of translocation and inversion polymorphisms.</title>
        <authorList>
            <person name="Zapata L."/>
            <person name="Ding J."/>
            <person name="Willing E.M."/>
            <person name="Hartwig B."/>
            <person name="Bezdan D."/>
            <person name="Jiao W.B."/>
            <person name="Patel V."/>
            <person name="Velikkakam James G."/>
            <person name="Koornneef M."/>
            <person name="Ossowski S."/>
            <person name="Schneeberger K."/>
        </authorList>
    </citation>
    <scope>NUCLEOTIDE SEQUENCE [LARGE SCALE GENOMIC DNA]</scope>
    <source>
        <strain evidence="15">cv. Landsberg erecta</strain>
    </source>
</reference>
<evidence type="ECO:0000256" key="10">
    <source>
        <dbReference type="SAM" id="SignalP"/>
    </source>
</evidence>
<dbReference type="GO" id="GO:0031640">
    <property type="term" value="P:killing of cells of another organism"/>
    <property type="evidence" value="ECO:0007669"/>
    <property type="project" value="UniProtKB-KW"/>
</dbReference>
<evidence type="ECO:0000313" key="14">
    <source>
        <dbReference type="EMBL" id="VYS71303.1"/>
    </source>
</evidence>
<dbReference type="InterPro" id="IPR036574">
    <property type="entry name" value="Scorpion_toxin-like_sf"/>
</dbReference>
<dbReference type="OMA" id="HRRCYCT"/>
<sequence length="73" mass="8388">MENKFFAAFFLLLVLFSSQEIIGGEGRTCQSKSHHFKYMCTSNHNCAIVCRNEGFSGGRCHGFHRRCYCTRLC</sequence>
<evidence type="ECO:0000256" key="4">
    <source>
        <dbReference type="ARBA" id="ARBA00022529"/>
    </source>
</evidence>
<evidence type="ECO:0000313" key="15">
    <source>
        <dbReference type="Proteomes" id="UP000078284"/>
    </source>
</evidence>
<dbReference type="OrthoDB" id="1057497at2759"/>
<dbReference type="PANTHER" id="PTHR33147">
    <property type="entry name" value="DEFENSIN-LIKE PROTEIN 1"/>
    <property type="match status" value="1"/>
</dbReference>
<feature type="signal peptide" evidence="10">
    <location>
        <begin position="1"/>
        <end position="26"/>
    </location>
</feature>
<dbReference type="PANTHER" id="PTHR33147:SF133">
    <property type="entry name" value="DEFENSIN-LIKE PROTEIN 6-RELATED"/>
    <property type="match status" value="1"/>
</dbReference>
<dbReference type="SMART" id="SM00505">
    <property type="entry name" value="Knot1"/>
    <property type="match status" value="1"/>
</dbReference>